<name>A0ABP7ALS1_9PSEU</name>
<sequence length="359" mass="38637">MSGMGITAILTAASLFAASAAPAPAVDRQVVEQALDQLTSDGGVLGVQVRITDGRQQFTARSGAAELDTTKPVPHNGKFRIGSVTKPFVSTVVLQLVGEGKAELDAPIARYLPDLLPHKEITVRQVLQHTGGLFSYTRALPLSPDGFEPIRDKHWEASELVAIAAERPLNFPPGTKWEYSNTNYIVAGMLIEKLTGRTYPEAIEQRILKPLRLNDTYLPGDEQDIRGPHAHAYWTANGKPSDITHINPSVTGASGEMVSTTRDLDTFIVALTSGKLLKPAQQAELTRTTEVSRGYGLGLKVMTVCGTKVWGHGGGIPGFSTELFTTSDNRRRLVMSATIAPVSGTPRPALDKLLNATFC</sequence>
<evidence type="ECO:0000313" key="4">
    <source>
        <dbReference type="Proteomes" id="UP001500711"/>
    </source>
</evidence>
<feature type="domain" description="Beta-lactamase-related" evidence="2">
    <location>
        <begin position="32"/>
        <end position="341"/>
    </location>
</feature>
<dbReference type="Proteomes" id="UP001500711">
    <property type="component" value="Unassembled WGS sequence"/>
</dbReference>
<dbReference type="InterPro" id="IPR050491">
    <property type="entry name" value="AmpC-like"/>
</dbReference>
<keyword evidence="4" id="KW-1185">Reference proteome</keyword>
<evidence type="ECO:0000259" key="2">
    <source>
        <dbReference type="Pfam" id="PF00144"/>
    </source>
</evidence>
<dbReference type="InterPro" id="IPR001466">
    <property type="entry name" value="Beta-lactam-related"/>
</dbReference>
<dbReference type="PANTHER" id="PTHR46825">
    <property type="entry name" value="D-ALANYL-D-ALANINE-CARBOXYPEPTIDASE/ENDOPEPTIDASE AMPH"/>
    <property type="match status" value="1"/>
</dbReference>
<protein>
    <submittedName>
        <fullName evidence="3">Serine hydrolase domain-containing protein</fullName>
    </submittedName>
</protein>
<reference evidence="4" key="1">
    <citation type="journal article" date="2019" name="Int. J. Syst. Evol. Microbiol.">
        <title>The Global Catalogue of Microorganisms (GCM) 10K type strain sequencing project: providing services to taxonomists for standard genome sequencing and annotation.</title>
        <authorList>
            <consortium name="The Broad Institute Genomics Platform"/>
            <consortium name="The Broad Institute Genome Sequencing Center for Infectious Disease"/>
            <person name="Wu L."/>
            <person name="Ma J."/>
        </authorList>
    </citation>
    <scope>NUCLEOTIDE SEQUENCE [LARGE SCALE GENOMIC DNA]</scope>
    <source>
        <strain evidence="4">JCM 17494</strain>
    </source>
</reference>
<dbReference type="EMBL" id="BAABBE010000005">
    <property type="protein sequence ID" value="GAA3635702.1"/>
    <property type="molecule type" value="Genomic_DNA"/>
</dbReference>
<gene>
    <name evidence="3" type="ORF">GCM10022267_22900</name>
</gene>
<organism evidence="3 4">
    <name type="scientific">Lentzea roselyniae</name>
    <dbReference type="NCBI Taxonomy" id="531940"/>
    <lineage>
        <taxon>Bacteria</taxon>
        <taxon>Bacillati</taxon>
        <taxon>Actinomycetota</taxon>
        <taxon>Actinomycetes</taxon>
        <taxon>Pseudonocardiales</taxon>
        <taxon>Pseudonocardiaceae</taxon>
        <taxon>Lentzea</taxon>
    </lineage>
</organism>
<dbReference type="InterPro" id="IPR012338">
    <property type="entry name" value="Beta-lactam/transpept-like"/>
</dbReference>
<accession>A0ABP7ALS1</accession>
<dbReference type="Gene3D" id="3.40.710.10">
    <property type="entry name" value="DD-peptidase/beta-lactamase superfamily"/>
    <property type="match status" value="1"/>
</dbReference>
<feature type="chain" id="PRO_5046577878" evidence="1">
    <location>
        <begin position="26"/>
        <end position="359"/>
    </location>
</feature>
<proteinExistence type="predicted"/>
<dbReference type="Pfam" id="PF00144">
    <property type="entry name" value="Beta-lactamase"/>
    <property type="match status" value="1"/>
</dbReference>
<comment type="caution">
    <text evidence="3">The sequence shown here is derived from an EMBL/GenBank/DDBJ whole genome shotgun (WGS) entry which is preliminary data.</text>
</comment>
<dbReference type="GO" id="GO:0016787">
    <property type="term" value="F:hydrolase activity"/>
    <property type="evidence" value="ECO:0007669"/>
    <property type="project" value="UniProtKB-KW"/>
</dbReference>
<dbReference type="SUPFAM" id="SSF56601">
    <property type="entry name" value="beta-lactamase/transpeptidase-like"/>
    <property type="match status" value="1"/>
</dbReference>
<dbReference type="PANTHER" id="PTHR46825:SF7">
    <property type="entry name" value="D-ALANYL-D-ALANINE CARBOXYPEPTIDASE"/>
    <property type="match status" value="1"/>
</dbReference>
<feature type="signal peptide" evidence="1">
    <location>
        <begin position="1"/>
        <end position="25"/>
    </location>
</feature>
<keyword evidence="3" id="KW-0378">Hydrolase</keyword>
<evidence type="ECO:0000256" key="1">
    <source>
        <dbReference type="SAM" id="SignalP"/>
    </source>
</evidence>
<keyword evidence="1" id="KW-0732">Signal</keyword>
<evidence type="ECO:0000313" key="3">
    <source>
        <dbReference type="EMBL" id="GAA3635702.1"/>
    </source>
</evidence>